<accession>A0A4Q9FLH2</accession>
<reference evidence="1 2" key="1">
    <citation type="submission" date="2019-02" db="EMBL/GenBank/DDBJ databases">
        <title>Hyunsoonleella sp., isolated from marine sediment.</title>
        <authorList>
            <person name="Liu B.-T."/>
        </authorList>
    </citation>
    <scope>NUCLEOTIDE SEQUENCE [LARGE SCALE GENOMIC DNA]</scope>
    <source>
        <strain evidence="1 2">T58</strain>
    </source>
</reference>
<evidence type="ECO:0000313" key="2">
    <source>
        <dbReference type="Proteomes" id="UP000291142"/>
    </source>
</evidence>
<protein>
    <recommendedName>
        <fullName evidence="3">SMI1/KNR4 family protein</fullName>
    </recommendedName>
</protein>
<sequence>MFDELKQHSADNLGQGTDENLILQLEAVLDIKIPDQFRVYLLEVGYAEIFGDEIYSIYEVPDLIPCNGLHWMNKDNPHISRGFLEFFSNDIDGTFYINCSTGQV</sequence>
<dbReference type="EMBL" id="SIRT01000001">
    <property type="protein sequence ID" value="TBN06577.1"/>
    <property type="molecule type" value="Genomic_DNA"/>
</dbReference>
<evidence type="ECO:0000313" key="1">
    <source>
        <dbReference type="EMBL" id="TBN06577.1"/>
    </source>
</evidence>
<dbReference type="InterPro" id="IPR037883">
    <property type="entry name" value="Knr4/Smi1-like_sf"/>
</dbReference>
<dbReference type="AlphaFoldDB" id="A0A4Q9FLH2"/>
<dbReference type="Proteomes" id="UP000291142">
    <property type="component" value="Unassembled WGS sequence"/>
</dbReference>
<dbReference type="OrthoDB" id="980721at2"/>
<dbReference type="Gene3D" id="3.40.1580.10">
    <property type="entry name" value="SMI1/KNR4-like"/>
    <property type="match status" value="1"/>
</dbReference>
<dbReference type="RefSeq" id="WP_130962564.1">
    <property type="nucleotide sequence ID" value="NZ_SIRT01000001.1"/>
</dbReference>
<name>A0A4Q9FLH2_9FLAO</name>
<comment type="caution">
    <text evidence="1">The sequence shown here is derived from an EMBL/GenBank/DDBJ whole genome shotgun (WGS) entry which is preliminary data.</text>
</comment>
<gene>
    <name evidence="1" type="ORF">EYD45_01445</name>
</gene>
<evidence type="ECO:0008006" key="3">
    <source>
        <dbReference type="Google" id="ProtNLM"/>
    </source>
</evidence>
<keyword evidence="2" id="KW-1185">Reference proteome</keyword>
<proteinExistence type="predicted"/>
<organism evidence="1 2">
    <name type="scientific">Hyunsoonleella flava</name>
    <dbReference type="NCBI Taxonomy" id="2527939"/>
    <lineage>
        <taxon>Bacteria</taxon>
        <taxon>Pseudomonadati</taxon>
        <taxon>Bacteroidota</taxon>
        <taxon>Flavobacteriia</taxon>
        <taxon>Flavobacteriales</taxon>
        <taxon>Flavobacteriaceae</taxon>
    </lineage>
</organism>
<dbReference type="SUPFAM" id="SSF160631">
    <property type="entry name" value="SMI1/KNR4-like"/>
    <property type="match status" value="1"/>
</dbReference>